<dbReference type="EMBL" id="AKWZ02000002">
    <property type="protein sequence ID" value="EPG75856.1"/>
    <property type="molecule type" value="Genomic_DNA"/>
</dbReference>
<dbReference type="Proteomes" id="UP000014540">
    <property type="component" value="Unassembled WGS sequence"/>
</dbReference>
<proteinExistence type="predicted"/>
<evidence type="ECO:0000313" key="1">
    <source>
        <dbReference type="EMBL" id="EPG75856.1"/>
    </source>
</evidence>
<dbReference type="OrthoDB" id="337481at2"/>
<reference evidence="1" key="1">
    <citation type="submission" date="2013-04" db="EMBL/GenBank/DDBJ databases">
        <authorList>
            <person name="Harkins D.M."/>
            <person name="Durkin A.S."/>
            <person name="Selengut J.D."/>
            <person name="Sanka R."/>
            <person name="DePew J."/>
            <person name="Purushe J."/>
            <person name="Ahmed A."/>
            <person name="van der Linden H."/>
            <person name="Goris M.G.A."/>
            <person name="Hartskeerl R.A."/>
            <person name="Vinetz J.M."/>
            <person name="Sutton G.G."/>
            <person name="Nelson W.C."/>
            <person name="Fouts D.E."/>
        </authorList>
    </citation>
    <scope>NUCLEOTIDE SEQUENCE [LARGE SCALE GENOMIC DNA]</scope>
    <source>
        <strain evidence="1">BUT 6</strain>
    </source>
</reference>
<accession>S3UZJ5</accession>
<dbReference type="RefSeq" id="WP_016547975.1">
    <property type="nucleotide sequence ID" value="NZ_AKWZ02000002.1"/>
</dbReference>
<evidence type="ECO:0000313" key="2">
    <source>
        <dbReference type="Proteomes" id="UP000014540"/>
    </source>
</evidence>
<keyword evidence="2" id="KW-1185">Reference proteome</keyword>
<dbReference type="AlphaFoldDB" id="S3UZJ5"/>
<comment type="caution">
    <text evidence="1">The sequence shown here is derived from an EMBL/GenBank/DDBJ whole genome shotgun (WGS) entry which is preliminary data.</text>
</comment>
<dbReference type="NCBIfam" id="NF047489">
    <property type="entry name" value="adhesinLsa23"/>
    <property type="match status" value="1"/>
</dbReference>
<organism evidence="1 2">
    <name type="scientific">Leptospira fainei serovar Hurstbridge str. BUT 6</name>
    <dbReference type="NCBI Taxonomy" id="1193011"/>
    <lineage>
        <taxon>Bacteria</taxon>
        <taxon>Pseudomonadati</taxon>
        <taxon>Spirochaetota</taxon>
        <taxon>Spirochaetia</taxon>
        <taxon>Leptospirales</taxon>
        <taxon>Leptospiraceae</taxon>
        <taxon>Leptospira</taxon>
    </lineage>
</organism>
<name>S3UZJ5_9LEPT</name>
<protein>
    <submittedName>
        <fullName evidence="1">Uncharacterized protein</fullName>
    </submittedName>
</protein>
<dbReference type="STRING" id="1193011.LEP1GSC058_0713"/>
<gene>
    <name evidence="1" type="ORF">LEP1GSC058_0713</name>
</gene>
<sequence length="202" mass="22953">MNNPSILILLCIGLLLECSGPSLPKFPLADGPCNGENLPILVQPEKDILAGNGLLTTYCKSEITPSGVELRITYVFQDEVHPHTLKDVIYRIYRRFKYGRTADIESIRVKLNPDGNLSEIDLTNVYSAGQIFLQDPVEHYDSILKPTQIEFRNLRPVLFVNTWNHMFGEKDTNPDLPKMEILGGELRYGSRELLESYFKGRL</sequence>